<gene>
    <name evidence="3" type="ORF">FQY83_03325</name>
</gene>
<evidence type="ECO:0000313" key="3">
    <source>
        <dbReference type="EMBL" id="TWT23664.1"/>
    </source>
</evidence>
<feature type="domain" description="HTH cro/C1-type" evidence="2">
    <location>
        <begin position="10"/>
        <end position="64"/>
    </location>
</feature>
<dbReference type="CDD" id="cd00093">
    <property type="entry name" value="HTH_XRE"/>
    <property type="match status" value="1"/>
</dbReference>
<evidence type="ECO:0000313" key="4">
    <source>
        <dbReference type="Proteomes" id="UP000319980"/>
    </source>
</evidence>
<dbReference type="GO" id="GO:0003677">
    <property type="term" value="F:DNA binding"/>
    <property type="evidence" value="ECO:0007669"/>
    <property type="project" value="InterPro"/>
</dbReference>
<organism evidence="3 4">
    <name type="scientific">Luteimonas marina</name>
    <dbReference type="NCBI Taxonomy" id="488485"/>
    <lineage>
        <taxon>Bacteria</taxon>
        <taxon>Pseudomonadati</taxon>
        <taxon>Pseudomonadota</taxon>
        <taxon>Gammaproteobacteria</taxon>
        <taxon>Lysobacterales</taxon>
        <taxon>Lysobacteraceae</taxon>
        <taxon>Luteimonas</taxon>
    </lineage>
</organism>
<protein>
    <submittedName>
        <fullName evidence="3">HigA family addiction module antidote protein</fullName>
    </submittedName>
</protein>
<dbReference type="Proteomes" id="UP000319980">
    <property type="component" value="Unassembled WGS sequence"/>
</dbReference>
<dbReference type="RefSeq" id="WP_146385360.1">
    <property type="nucleotide sequence ID" value="NZ_VOHK01000001.1"/>
</dbReference>
<comment type="caution">
    <text evidence="3">The sequence shown here is derived from an EMBL/GenBank/DDBJ whole genome shotgun (WGS) entry which is preliminary data.</text>
</comment>
<dbReference type="InterPro" id="IPR010982">
    <property type="entry name" value="Lambda_DNA-bd_dom_sf"/>
</dbReference>
<proteinExistence type="inferred from homology"/>
<dbReference type="Pfam" id="PF06114">
    <property type="entry name" value="Peptidase_M78"/>
    <property type="match status" value="1"/>
</dbReference>
<dbReference type="Gene3D" id="1.10.260.40">
    <property type="entry name" value="lambda repressor-like DNA-binding domains"/>
    <property type="match status" value="1"/>
</dbReference>
<dbReference type="AlphaFoldDB" id="A0A5C5UC54"/>
<dbReference type="SUPFAM" id="SSF47413">
    <property type="entry name" value="lambda repressor-like DNA-binding domains"/>
    <property type="match status" value="1"/>
</dbReference>
<dbReference type="NCBIfam" id="TIGR02607">
    <property type="entry name" value="antidote_HigA"/>
    <property type="match status" value="1"/>
</dbReference>
<sequence length="374" mass="41114">MDPRTPGQMISTLLKERGWTKRTLAIVLGVDEATITRLVSDKRPVSADLALQLEEVLGVEADRLLTLQKDYDLQLAKIAFRSDPARAVRAQIFGTLPIVEMVKRGWLPGVENPKDVPAVEAAVAKFFEAPTVGEVEFLPHAARRTQTSVDATPLQLAWLYRVKSVAAEMMVPPYSDAKGRAVVERLRSLLSAAEEARKVPRLLAEAGIRLVIVEALPSSKIDGACLWLNATSPVIALSFRFDRIDNFWFVLRHELEHVLQHHGQVAPIVDVDLDGRIDAHVIEEERIANAAAAAFAVPPEKLSAFVARKAPFFAERDILGFASTLGVHPGLVAGQLQHRTQRYNHFRSHLVKIRSIVAPGAMVDGWGDVAPVGL</sequence>
<reference evidence="3 4" key="1">
    <citation type="journal article" date="2008" name="Int. J. Syst. Evol. Microbiol.">
        <title>Luteimonas marina sp. nov., isolated from seawater.</title>
        <authorList>
            <person name="Baik K.S."/>
            <person name="Park S.C."/>
            <person name="Kim M.S."/>
            <person name="Kim E.M."/>
            <person name="Park C."/>
            <person name="Chun J."/>
            <person name="Seong C.N."/>
        </authorList>
    </citation>
    <scope>NUCLEOTIDE SEQUENCE [LARGE SCALE GENOMIC DNA]</scope>
    <source>
        <strain evidence="3 4">FR1330</strain>
    </source>
</reference>
<comment type="similarity">
    <text evidence="1">Belongs to the short-chain fatty acyl-CoA assimilation regulator (ScfR) family.</text>
</comment>
<name>A0A5C5UC54_9GAMM</name>
<dbReference type="InterPro" id="IPR001387">
    <property type="entry name" value="Cro/C1-type_HTH"/>
</dbReference>
<evidence type="ECO:0000259" key="2">
    <source>
        <dbReference type="PROSITE" id="PS50943"/>
    </source>
</evidence>
<dbReference type="Pfam" id="PF01381">
    <property type="entry name" value="HTH_3"/>
    <property type="match status" value="1"/>
</dbReference>
<evidence type="ECO:0000256" key="1">
    <source>
        <dbReference type="ARBA" id="ARBA00007227"/>
    </source>
</evidence>
<dbReference type="OrthoDB" id="9793869at2"/>
<keyword evidence="4" id="KW-1185">Reference proteome</keyword>
<dbReference type="PANTHER" id="PTHR43236">
    <property type="entry name" value="ANTITOXIN HIGA1"/>
    <property type="match status" value="1"/>
</dbReference>
<dbReference type="InterPro" id="IPR052345">
    <property type="entry name" value="Rad_response_metalloprotease"/>
</dbReference>
<dbReference type="SMART" id="SM00530">
    <property type="entry name" value="HTH_XRE"/>
    <property type="match status" value="1"/>
</dbReference>
<dbReference type="EMBL" id="VOHK01000001">
    <property type="protein sequence ID" value="TWT23664.1"/>
    <property type="molecule type" value="Genomic_DNA"/>
</dbReference>
<accession>A0A5C5UC54</accession>
<dbReference type="InterPro" id="IPR013430">
    <property type="entry name" value="Toxin_antidote_HigA"/>
</dbReference>
<dbReference type="InterPro" id="IPR010359">
    <property type="entry name" value="IrrE_HExxH"/>
</dbReference>
<dbReference type="PROSITE" id="PS50943">
    <property type="entry name" value="HTH_CROC1"/>
    <property type="match status" value="1"/>
</dbReference>
<dbReference type="PANTHER" id="PTHR43236:SF1">
    <property type="entry name" value="BLL7220 PROTEIN"/>
    <property type="match status" value="1"/>
</dbReference>